<feature type="compositionally biased region" description="Low complexity" evidence="8">
    <location>
        <begin position="477"/>
        <end position="570"/>
    </location>
</feature>
<evidence type="ECO:0000256" key="3">
    <source>
        <dbReference type="ARBA" id="ARBA00022676"/>
    </source>
</evidence>
<comment type="caution">
    <text evidence="9">The sequence shown here is derived from an EMBL/GenBank/DDBJ whole genome shotgun (WGS) entry which is preliminary data.</text>
</comment>
<dbReference type="PANTHER" id="PTHR21461:SF69">
    <property type="entry name" value="GLYCOSYLTRANSFERASE FAMILY 92 PROTEIN"/>
    <property type="match status" value="1"/>
</dbReference>
<evidence type="ECO:0000256" key="7">
    <source>
        <dbReference type="ARBA" id="ARBA00023136"/>
    </source>
</evidence>
<keyword evidence="10" id="KW-1185">Reference proteome</keyword>
<feature type="compositionally biased region" description="Low complexity" evidence="8">
    <location>
        <begin position="646"/>
        <end position="701"/>
    </location>
</feature>
<evidence type="ECO:0000256" key="4">
    <source>
        <dbReference type="ARBA" id="ARBA00022679"/>
    </source>
</evidence>
<evidence type="ECO:0000313" key="9">
    <source>
        <dbReference type="EMBL" id="GFN96209.1"/>
    </source>
</evidence>
<evidence type="ECO:0000256" key="1">
    <source>
        <dbReference type="ARBA" id="ARBA00004167"/>
    </source>
</evidence>
<keyword evidence="6" id="KW-1133">Transmembrane helix</keyword>
<feature type="region of interest" description="Disordered" evidence="8">
    <location>
        <begin position="433"/>
        <end position="570"/>
    </location>
</feature>
<feature type="compositionally biased region" description="Basic and acidic residues" evidence="8">
    <location>
        <begin position="433"/>
        <end position="451"/>
    </location>
</feature>
<evidence type="ECO:0000256" key="8">
    <source>
        <dbReference type="SAM" id="MobiDB-lite"/>
    </source>
</evidence>
<dbReference type="AlphaFoldDB" id="A0AAV3ZM44"/>
<dbReference type="Proteomes" id="UP000735302">
    <property type="component" value="Unassembled WGS sequence"/>
</dbReference>
<gene>
    <name evidence="9" type="ORF">PoB_002271500</name>
</gene>
<dbReference type="GO" id="GO:0016020">
    <property type="term" value="C:membrane"/>
    <property type="evidence" value="ECO:0007669"/>
    <property type="project" value="UniProtKB-SubCell"/>
</dbReference>
<keyword evidence="7" id="KW-0472">Membrane</keyword>
<dbReference type="GO" id="GO:0005737">
    <property type="term" value="C:cytoplasm"/>
    <property type="evidence" value="ECO:0007669"/>
    <property type="project" value="TreeGrafter"/>
</dbReference>
<feature type="compositionally biased region" description="Low complexity" evidence="8">
    <location>
        <begin position="623"/>
        <end position="636"/>
    </location>
</feature>
<accession>A0AAV3ZM44</accession>
<organism evidence="9 10">
    <name type="scientific">Plakobranchus ocellatus</name>
    <dbReference type="NCBI Taxonomy" id="259542"/>
    <lineage>
        <taxon>Eukaryota</taxon>
        <taxon>Metazoa</taxon>
        <taxon>Spiralia</taxon>
        <taxon>Lophotrochozoa</taxon>
        <taxon>Mollusca</taxon>
        <taxon>Gastropoda</taxon>
        <taxon>Heterobranchia</taxon>
        <taxon>Euthyneura</taxon>
        <taxon>Panpulmonata</taxon>
        <taxon>Sacoglossa</taxon>
        <taxon>Placobranchoidea</taxon>
        <taxon>Plakobranchidae</taxon>
        <taxon>Plakobranchus</taxon>
    </lineage>
</organism>
<comment type="similarity">
    <text evidence="2">Belongs to the glycosyltransferase 92 family.</text>
</comment>
<dbReference type="EMBL" id="BLXT01002664">
    <property type="protein sequence ID" value="GFN96209.1"/>
    <property type="molecule type" value="Genomic_DNA"/>
</dbReference>
<keyword evidence="4" id="KW-0808">Transferase</keyword>
<evidence type="ECO:0000256" key="2">
    <source>
        <dbReference type="ARBA" id="ARBA00007647"/>
    </source>
</evidence>
<sequence length="878" mass="100632">MSLVKYRALGVLLLVIMLQVVMVTHWVIPITRRDHGEGAPEAGGGRGECCTMSQATDKWEKNQKKSLVVTGKVSQEAVNEGPEKFSRLGNLDAWLFSAFYDRDSGGYGGPIVRLFGLAARKFHKQHVLCKFGLPSQGSVTTQGRLLMLPDDHSVKIPPVEVECPLKSGPFPTNVSVSMEKHSGSTQPITVEYRTRRKRRREFTVCYAAFHSNYNFTSQLVQSVEMNLLLGADHFYLYNTSISHATDTVIRHYQALGILTVVQWPVPDESWYYAQMAVVNDCLYRNRNQSEYVVFSDTDEFIIPRSHMTWHDMVADLFRDPSLTSVFVDNTKSPVPPANSILPRRRLLSVQGNDARADQKDGKEVPVQPRFEKGKDVVNMAVAKAKNNPEGKDAKVEAGVKKDKGKGVQLIAEGEKTAGDKNDLKIDGVEKMVDKQDKGEEDGKLADAKHSDGVNQQRQDADDAGKSQQRQEKEGQKQHQLQQQVQQPQAQQQETQKQQAQQPQAQQQEAQKQQVQQPQAQQQEAQKQQAQQQQAPQQQMQQQAQQQQAQQQQQVQQQQAPQQAQQQQEQQQRQVHQQQVQQQKAQQQQQLQKLPEPIKVQQENPIAQLNVKKKPQQETPQVAQPPENHQQQKQQPLEPQPHKEESLQQQQQQQQQLPQQFQKPQSKDQQQQKIQQSPQLQQNQQQQQEQAPKQQQPPAAKPAQRESGQKSSELGGLAPLPHIDDRSREELQLRRKMVAALHFRCVFFDNRMMRPWQSMVASRDRWGLTEEEQQFITRYGIQPLSVFTRTDYTFEDKVRTKIIVRPEYVHTVGIHFVWKEVRGSRLAWVKPEAGLLHHYRFFDYKHSNQADHTAFKFKDELIARLKVRFAALSEVFPVA</sequence>
<protein>
    <recommendedName>
        <fullName evidence="11">Glycosyltransferase family 92 protein</fullName>
    </recommendedName>
</protein>
<keyword evidence="5" id="KW-0812">Transmembrane</keyword>
<reference evidence="9 10" key="1">
    <citation type="journal article" date="2021" name="Elife">
        <title>Chloroplast acquisition without the gene transfer in kleptoplastic sea slugs, Plakobranchus ocellatus.</title>
        <authorList>
            <person name="Maeda T."/>
            <person name="Takahashi S."/>
            <person name="Yoshida T."/>
            <person name="Shimamura S."/>
            <person name="Takaki Y."/>
            <person name="Nagai Y."/>
            <person name="Toyoda A."/>
            <person name="Suzuki Y."/>
            <person name="Arimoto A."/>
            <person name="Ishii H."/>
            <person name="Satoh N."/>
            <person name="Nishiyama T."/>
            <person name="Hasebe M."/>
            <person name="Maruyama T."/>
            <person name="Minagawa J."/>
            <person name="Obokata J."/>
            <person name="Shigenobu S."/>
        </authorList>
    </citation>
    <scope>NUCLEOTIDE SEQUENCE [LARGE SCALE GENOMIC DNA]</scope>
</reference>
<evidence type="ECO:0000313" key="10">
    <source>
        <dbReference type="Proteomes" id="UP000735302"/>
    </source>
</evidence>
<feature type="region of interest" description="Disordered" evidence="8">
    <location>
        <begin position="585"/>
        <end position="722"/>
    </location>
</feature>
<proteinExistence type="inferred from homology"/>
<evidence type="ECO:0008006" key="11">
    <source>
        <dbReference type="Google" id="ProtNLM"/>
    </source>
</evidence>
<name>A0AAV3ZM44_9GAST</name>
<dbReference type="Pfam" id="PF01697">
    <property type="entry name" value="Glyco_transf_92"/>
    <property type="match status" value="2"/>
</dbReference>
<dbReference type="InterPro" id="IPR008166">
    <property type="entry name" value="Glyco_transf_92"/>
</dbReference>
<keyword evidence="3" id="KW-0328">Glycosyltransferase</keyword>
<evidence type="ECO:0000256" key="6">
    <source>
        <dbReference type="ARBA" id="ARBA00022989"/>
    </source>
</evidence>
<comment type="subcellular location">
    <subcellularLocation>
        <location evidence="1">Membrane</location>
        <topology evidence="1">Single-pass membrane protein</topology>
    </subcellularLocation>
</comment>
<feature type="compositionally biased region" description="Basic and acidic residues" evidence="8">
    <location>
        <begin position="458"/>
        <end position="476"/>
    </location>
</feature>
<dbReference type="GO" id="GO:0016757">
    <property type="term" value="F:glycosyltransferase activity"/>
    <property type="evidence" value="ECO:0007669"/>
    <property type="project" value="UniProtKB-KW"/>
</dbReference>
<evidence type="ECO:0000256" key="5">
    <source>
        <dbReference type="ARBA" id="ARBA00022692"/>
    </source>
</evidence>
<dbReference type="PANTHER" id="PTHR21461">
    <property type="entry name" value="GLYCOSYLTRANSFERASE FAMILY 92 PROTEIN"/>
    <property type="match status" value="1"/>
</dbReference>